<evidence type="ECO:0000313" key="1">
    <source>
        <dbReference type="EMBL" id="TDL24246.1"/>
    </source>
</evidence>
<organism evidence="1 2">
    <name type="scientific">Rickenella mellea</name>
    <dbReference type="NCBI Taxonomy" id="50990"/>
    <lineage>
        <taxon>Eukaryota</taxon>
        <taxon>Fungi</taxon>
        <taxon>Dikarya</taxon>
        <taxon>Basidiomycota</taxon>
        <taxon>Agaricomycotina</taxon>
        <taxon>Agaricomycetes</taxon>
        <taxon>Hymenochaetales</taxon>
        <taxon>Rickenellaceae</taxon>
        <taxon>Rickenella</taxon>
    </lineage>
</organism>
<dbReference type="Proteomes" id="UP000294933">
    <property type="component" value="Unassembled WGS sequence"/>
</dbReference>
<evidence type="ECO:0000313" key="2">
    <source>
        <dbReference type="Proteomes" id="UP000294933"/>
    </source>
</evidence>
<dbReference type="EMBL" id="ML170167">
    <property type="protein sequence ID" value="TDL24246.1"/>
    <property type="molecule type" value="Genomic_DNA"/>
</dbReference>
<dbReference type="AlphaFoldDB" id="A0A4Y7QA53"/>
<proteinExistence type="predicted"/>
<name>A0A4Y7QA53_9AGAM</name>
<dbReference type="VEuPathDB" id="FungiDB:BD410DRAFT_719692"/>
<keyword evidence="2" id="KW-1185">Reference proteome</keyword>
<accession>A0A4Y7QA53</accession>
<sequence>DGDDLIPLTSQGPNVVYGWANAIREIFSRNDGKDVCECEGIYWSKAMIYDVFEEGSEEEGYDSVRYMSIHGIDAVNIMQRNRVSLRFSKSDAWWFEVTLTHDELADTMRKVKVRVNTSPHGHYGQFGGGSSLGEWWVVDIQPAGGDSLAAIEKIHGMMF</sequence>
<gene>
    <name evidence="1" type="ORF">BD410DRAFT_719692</name>
</gene>
<dbReference type="OrthoDB" id="3326782at2759"/>
<feature type="non-terminal residue" evidence="1">
    <location>
        <position position="1"/>
    </location>
</feature>
<protein>
    <submittedName>
        <fullName evidence="1">Uncharacterized protein</fullName>
    </submittedName>
</protein>
<reference evidence="1 2" key="1">
    <citation type="submission" date="2018-06" db="EMBL/GenBank/DDBJ databases">
        <title>A transcriptomic atlas of mushroom development highlights an independent origin of complex multicellularity.</title>
        <authorList>
            <consortium name="DOE Joint Genome Institute"/>
            <person name="Krizsan K."/>
            <person name="Almasi E."/>
            <person name="Merenyi Z."/>
            <person name="Sahu N."/>
            <person name="Viragh M."/>
            <person name="Koszo T."/>
            <person name="Mondo S."/>
            <person name="Kiss B."/>
            <person name="Balint B."/>
            <person name="Kues U."/>
            <person name="Barry K."/>
            <person name="Hegedus J.C."/>
            <person name="Henrissat B."/>
            <person name="Johnson J."/>
            <person name="Lipzen A."/>
            <person name="Ohm R."/>
            <person name="Nagy I."/>
            <person name="Pangilinan J."/>
            <person name="Yan J."/>
            <person name="Xiong Y."/>
            <person name="Grigoriev I.V."/>
            <person name="Hibbett D.S."/>
            <person name="Nagy L.G."/>
        </authorList>
    </citation>
    <scope>NUCLEOTIDE SEQUENCE [LARGE SCALE GENOMIC DNA]</scope>
    <source>
        <strain evidence="1 2">SZMC22713</strain>
    </source>
</reference>